<name>A0A1F5ZY14_9BACT</name>
<dbReference type="EMBL" id="MFJM01000037">
    <property type="protein sequence ID" value="OGG17376.1"/>
    <property type="molecule type" value="Genomic_DNA"/>
</dbReference>
<feature type="chain" id="PRO_5009522931" evidence="1">
    <location>
        <begin position="27"/>
        <end position="227"/>
    </location>
</feature>
<reference evidence="2 3" key="1">
    <citation type="journal article" date="2016" name="Nat. Commun.">
        <title>Thousands of microbial genomes shed light on interconnected biogeochemical processes in an aquifer system.</title>
        <authorList>
            <person name="Anantharaman K."/>
            <person name="Brown C.T."/>
            <person name="Hug L.A."/>
            <person name="Sharon I."/>
            <person name="Castelle C.J."/>
            <person name="Probst A.J."/>
            <person name="Thomas B.C."/>
            <person name="Singh A."/>
            <person name="Wilkins M.J."/>
            <person name="Karaoz U."/>
            <person name="Brodie E.L."/>
            <person name="Williams K.H."/>
            <person name="Hubbard S.S."/>
            <person name="Banfield J.F."/>
        </authorList>
    </citation>
    <scope>NUCLEOTIDE SEQUENCE [LARGE SCALE GENOMIC DNA]</scope>
</reference>
<dbReference type="Proteomes" id="UP000176253">
    <property type="component" value="Unassembled WGS sequence"/>
</dbReference>
<accession>A0A1F5ZY14</accession>
<feature type="signal peptide" evidence="1">
    <location>
        <begin position="1"/>
        <end position="26"/>
    </location>
</feature>
<dbReference type="STRING" id="1798383.A3D78_04145"/>
<keyword evidence="1" id="KW-0732">Signal</keyword>
<evidence type="ECO:0000313" key="3">
    <source>
        <dbReference type="Proteomes" id="UP000176253"/>
    </source>
</evidence>
<protein>
    <submittedName>
        <fullName evidence="2">Uncharacterized protein</fullName>
    </submittedName>
</protein>
<comment type="caution">
    <text evidence="2">The sequence shown here is derived from an EMBL/GenBank/DDBJ whole genome shotgun (WGS) entry which is preliminary data.</text>
</comment>
<dbReference type="AlphaFoldDB" id="A0A1F5ZY14"/>
<proteinExistence type="predicted"/>
<gene>
    <name evidence="2" type="ORF">A3D78_04145</name>
</gene>
<sequence>MYIKKIIFFSFFFVLCYLLFAHSALAAFRYPIPELGNCRDNKECLLYCQIPDYAPACWSLQRYGPANKVLGETTIDSEQIAREKGIIFPVAELGNCNSIVKCREFCREAANREICTDFSVKKKLVKTRLKQISSTVLTAARKELGCNNTTSCHNYCRQPENKDLCQSFGEKHALIKKKASIPVISGTVTLGPGGCKTERECYEYCRSHTKECPFFPKNTSSFSSILK</sequence>
<organism evidence="2 3">
    <name type="scientific">Candidatus Gottesmanbacteria bacterium RIFCSPHIGHO2_02_FULL_39_14</name>
    <dbReference type="NCBI Taxonomy" id="1798383"/>
    <lineage>
        <taxon>Bacteria</taxon>
        <taxon>Candidatus Gottesmaniibacteriota</taxon>
    </lineage>
</organism>
<evidence type="ECO:0000256" key="1">
    <source>
        <dbReference type="SAM" id="SignalP"/>
    </source>
</evidence>
<evidence type="ECO:0000313" key="2">
    <source>
        <dbReference type="EMBL" id="OGG17376.1"/>
    </source>
</evidence>